<feature type="DNA-binding region" description="OmpR/PhoB-type" evidence="8">
    <location>
        <begin position="123"/>
        <end position="219"/>
    </location>
</feature>
<comment type="caution">
    <text evidence="11">The sequence shown here is derived from an EMBL/GenBank/DDBJ whole genome shotgun (WGS) entry which is preliminary data.</text>
</comment>
<dbReference type="SMART" id="SM00862">
    <property type="entry name" value="Trans_reg_C"/>
    <property type="match status" value="1"/>
</dbReference>
<dbReference type="InterPro" id="IPR039420">
    <property type="entry name" value="WalR-like"/>
</dbReference>
<dbReference type="Gene3D" id="3.40.50.2300">
    <property type="match status" value="1"/>
</dbReference>
<dbReference type="CDD" id="cd00383">
    <property type="entry name" value="trans_reg_C"/>
    <property type="match status" value="1"/>
</dbReference>
<feature type="domain" description="Response regulatory" evidence="9">
    <location>
        <begin position="3"/>
        <end position="115"/>
    </location>
</feature>
<dbReference type="PROSITE" id="PS50110">
    <property type="entry name" value="RESPONSE_REGULATORY"/>
    <property type="match status" value="1"/>
</dbReference>
<dbReference type="InterPro" id="IPR011006">
    <property type="entry name" value="CheY-like_superfamily"/>
</dbReference>
<evidence type="ECO:0000256" key="1">
    <source>
        <dbReference type="ARBA" id="ARBA00022553"/>
    </source>
</evidence>
<dbReference type="GO" id="GO:0006355">
    <property type="term" value="P:regulation of DNA-templated transcription"/>
    <property type="evidence" value="ECO:0007669"/>
    <property type="project" value="InterPro"/>
</dbReference>
<evidence type="ECO:0000256" key="2">
    <source>
        <dbReference type="ARBA" id="ARBA00023012"/>
    </source>
</evidence>
<proteinExistence type="predicted"/>
<keyword evidence="3" id="KW-0805">Transcription regulation</keyword>
<dbReference type="GO" id="GO:0000156">
    <property type="term" value="F:phosphorelay response regulator activity"/>
    <property type="evidence" value="ECO:0007669"/>
    <property type="project" value="TreeGrafter"/>
</dbReference>
<dbReference type="InterPro" id="IPR001789">
    <property type="entry name" value="Sig_transdc_resp-reg_receiver"/>
</dbReference>
<organism evidence="11 12">
    <name type="scientific">Lacticaseibacillus thailandensis DSM 22698 = JCM 13996</name>
    <dbReference type="NCBI Taxonomy" id="1423810"/>
    <lineage>
        <taxon>Bacteria</taxon>
        <taxon>Bacillati</taxon>
        <taxon>Bacillota</taxon>
        <taxon>Bacilli</taxon>
        <taxon>Lactobacillales</taxon>
        <taxon>Lactobacillaceae</taxon>
        <taxon>Lacticaseibacillus</taxon>
    </lineage>
</organism>
<feature type="modified residue" description="4-aspartylphosphate" evidence="7">
    <location>
        <position position="51"/>
    </location>
</feature>
<sequence>MKRLLIVEDNQDIQALLRAVLEPDYQLTAATNGAQALPLLKQQSFDLMILDLMLPGVSGESILKTLRQTSNLPVLVLTAIRDKEHIAAVLNAGANDYLTKPFDIDELVARVRVQLRTQHTHATQALNVEGIVLDPQTHTVKVDGQLIELSRKEFELLALLMQNPHQVFAKEDIYQAIWHEPYLDAENTLNVHLSHLRSKLNIGKKQYVTSVWGIGVRLV</sequence>
<dbReference type="GO" id="GO:0000976">
    <property type="term" value="F:transcription cis-regulatory region binding"/>
    <property type="evidence" value="ECO:0007669"/>
    <property type="project" value="TreeGrafter"/>
</dbReference>
<dbReference type="OrthoDB" id="1655504at2"/>
<dbReference type="PANTHER" id="PTHR48111:SF2">
    <property type="entry name" value="RESPONSE REGULATOR SAER"/>
    <property type="match status" value="1"/>
</dbReference>
<keyword evidence="5" id="KW-0010">Activator</keyword>
<evidence type="ECO:0000256" key="7">
    <source>
        <dbReference type="PROSITE-ProRule" id="PRU00169"/>
    </source>
</evidence>
<evidence type="ECO:0000256" key="6">
    <source>
        <dbReference type="ARBA" id="ARBA00023163"/>
    </source>
</evidence>
<dbReference type="CDD" id="cd17574">
    <property type="entry name" value="REC_OmpR"/>
    <property type="match status" value="1"/>
</dbReference>
<evidence type="ECO:0000259" key="10">
    <source>
        <dbReference type="PROSITE" id="PS51755"/>
    </source>
</evidence>
<dbReference type="Gene3D" id="6.10.250.690">
    <property type="match status" value="1"/>
</dbReference>
<dbReference type="SMART" id="SM00448">
    <property type="entry name" value="REC"/>
    <property type="match status" value="1"/>
</dbReference>
<evidence type="ECO:0000259" key="9">
    <source>
        <dbReference type="PROSITE" id="PS50110"/>
    </source>
</evidence>
<keyword evidence="1 7" id="KW-0597">Phosphoprotein</keyword>
<dbReference type="FunFam" id="1.10.10.10:FF:000018">
    <property type="entry name" value="DNA-binding response regulator ResD"/>
    <property type="match status" value="1"/>
</dbReference>
<keyword evidence="12" id="KW-1185">Reference proteome</keyword>
<dbReference type="PROSITE" id="PS51755">
    <property type="entry name" value="OMPR_PHOB"/>
    <property type="match status" value="1"/>
</dbReference>
<feature type="domain" description="OmpR/PhoB-type" evidence="10">
    <location>
        <begin position="123"/>
        <end position="219"/>
    </location>
</feature>
<evidence type="ECO:0000256" key="5">
    <source>
        <dbReference type="ARBA" id="ARBA00023159"/>
    </source>
</evidence>
<dbReference type="PANTHER" id="PTHR48111">
    <property type="entry name" value="REGULATOR OF RPOS"/>
    <property type="match status" value="1"/>
</dbReference>
<dbReference type="Gene3D" id="1.10.10.10">
    <property type="entry name" value="Winged helix-like DNA-binding domain superfamily/Winged helix DNA-binding domain"/>
    <property type="match status" value="1"/>
</dbReference>
<dbReference type="Pfam" id="PF00072">
    <property type="entry name" value="Response_reg"/>
    <property type="match status" value="1"/>
</dbReference>
<protein>
    <submittedName>
        <fullName evidence="11">DNA-binding response regulator, OmpR family (Rec-wHTH domains)</fullName>
    </submittedName>
</protein>
<keyword evidence="6" id="KW-0804">Transcription</keyword>
<keyword evidence="2" id="KW-0902">Two-component regulatory system</keyword>
<dbReference type="STRING" id="1423810.FD19_GL000350"/>
<dbReference type="Pfam" id="PF00486">
    <property type="entry name" value="Trans_reg_C"/>
    <property type="match status" value="1"/>
</dbReference>
<dbReference type="GO" id="GO:0005829">
    <property type="term" value="C:cytosol"/>
    <property type="evidence" value="ECO:0007669"/>
    <property type="project" value="TreeGrafter"/>
</dbReference>
<gene>
    <name evidence="11" type="ORF">FD19_GL000350</name>
</gene>
<evidence type="ECO:0000313" key="11">
    <source>
        <dbReference type="EMBL" id="KRM88066.1"/>
    </source>
</evidence>
<evidence type="ECO:0000256" key="4">
    <source>
        <dbReference type="ARBA" id="ARBA00023125"/>
    </source>
</evidence>
<dbReference type="SUPFAM" id="SSF52172">
    <property type="entry name" value="CheY-like"/>
    <property type="match status" value="1"/>
</dbReference>
<dbReference type="InterPro" id="IPR036388">
    <property type="entry name" value="WH-like_DNA-bd_sf"/>
</dbReference>
<name>A0A0R2CAE9_9LACO</name>
<evidence type="ECO:0000256" key="8">
    <source>
        <dbReference type="PROSITE-ProRule" id="PRU01091"/>
    </source>
</evidence>
<accession>A0A0R2CAE9</accession>
<dbReference type="Proteomes" id="UP000051789">
    <property type="component" value="Unassembled WGS sequence"/>
</dbReference>
<dbReference type="GO" id="GO:0032993">
    <property type="term" value="C:protein-DNA complex"/>
    <property type="evidence" value="ECO:0007669"/>
    <property type="project" value="TreeGrafter"/>
</dbReference>
<dbReference type="RefSeq" id="WP_054749393.1">
    <property type="nucleotide sequence ID" value="NZ_AYZK01000001.1"/>
</dbReference>
<evidence type="ECO:0000256" key="3">
    <source>
        <dbReference type="ARBA" id="ARBA00023015"/>
    </source>
</evidence>
<dbReference type="EMBL" id="AYZK01000001">
    <property type="protein sequence ID" value="KRM88066.1"/>
    <property type="molecule type" value="Genomic_DNA"/>
</dbReference>
<dbReference type="PATRIC" id="fig|1423810.4.peg.354"/>
<keyword evidence="4 8" id="KW-0238">DNA-binding</keyword>
<reference evidence="11 12" key="1">
    <citation type="journal article" date="2015" name="Genome Announc.">
        <title>Expanding the biotechnology potential of lactobacilli through comparative genomics of 213 strains and associated genera.</title>
        <authorList>
            <person name="Sun Z."/>
            <person name="Harris H.M."/>
            <person name="McCann A."/>
            <person name="Guo C."/>
            <person name="Argimon S."/>
            <person name="Zhang W."/>
            <person name="Yang X."/>
            <person name="Jeffery I.B."/>
            <person name="Cooney J.C."/>
            <person name="Kagawa T.F."/>
            <person name="Liu W."/>
            <person name="Song Y."/>
            <person name="Salvetti E."/>
            <person name="Wrobel A."/>
            <person name="Rasinkangas P."/>
            <person name="Parkhill J."/>
            <person name="Rea M.C."/>
            <person name="O'Sullivan O."/>
            <person name="Ritari J."/>
            <person name="Douillard F.P."/>
            <person name="Paul Ross R."/>
            <person name="Yang R."/>
            <person name="Briner A.E."/>
            <person name="Felis G.E."/>
            <person name="de Vos W.M."/>
            <person name="Barrangou R."/>
            <person name="Klaenhammer T.R."/>
            <person name="Caufield P.W."/>
            <person name="Cui Y."/>
            <person name="Zhang H."/>
            <person name="O'Toole P.W."/>
        </authorList>
    </citation>
    <scope>NUCLEOTIDE SEQUENCE [LARGE SCALE GENOMIC DNA]</scope>
    <source>
        <strain evidence="11 12">DSM 22698</strain>
    </source>
</reference>
<dbReference type="AlphaFoldDB" id="A0A0R2CAE9"/>
<evidence type="ECO:0000313" key="12">
    <source>
        <dbReference type="Proteomes" id="UP000051789"/>
    </source>
</evidence>
<dbReference type="InterPro" id="IPR001867">
    <property type="entry name" value="OmpR/PhoB-type_DNA-bd"/>
</dbReference>